<proteinExistence type="predicted"/>
<dbReference type="Proteomes" id="UP001056120">
    <property type="component" value="Linkage Group LG01"/>
</dbReference>
<name>A0ACB9K8Q2_9ASTR</name>
<keyword evidence="2" id="KW-1185">Reference proteome</keyword>
<dbReference type="EMBL" id="CM042018">
    <property type="protein sequence ID" value="KAI3828662.1"/>
    <property type="molecule type" value="Genomic_DNA"/>
</dbReference>
<sequence>MTYNGLENCILNANSYEDGSVASKGDGCTTDSPSSCCSSNNPSGSSFSQWSTVKRDEHGLDEWDYSEGPQQFITKEKSSYTVKDSDVEVMKENFAKLLLGEDATGGRNGVSPALALSNAITNLAGTVFGELWKLEPLPEEKKTSGEERWTEFWYEEGGSRAEGRDGNLKQSKRWWLPAPQVPVGGLSDGERKKLLNQAKLVLQIFKAAQSINEAILLEMPIPKSISEALPKATHPFSLSGKASLGEDLYRVLNRVSSASSVLNSLSLKSENSALDAINRLEAAIHAWKDKIEEHDSGKSPARTSWSFRDPVSELGKFELLINRAENLSRQIKIRYPNLPQKFLDAMKIQYGKDVAHAIIEAYSRALRNLAFSILTRIGDIAQEDILSDPDSPMTKNSLLGVNIPGIPCISSSNVEARHTPTDKMDSIEGKLSLLKTEEAQHF</sequence>
<comment type="caution">
    <text evidence="1">The sequence shown here is derived from an EMBL/GenBank/DDBJ whole genome shotgun (WGS) entry which is preliminary data.</text>
</comment>
<protein>
    <submittedName>
        <fullName evidence="1">Uncharacterized protein</fullName>
    </submittedName>
</protein>
<gene>
    <name evidence="1" type="ORF">L1987_02770</name>
</gene>
<accession>A0ACB9K8Q2</accession>
<evidence type="ECO:0000313" key="2">
    <source>
        <dbReference type="Proteomes" id="UP001056120"/>
    </source>
</evidence>
<reference evidence="1 2" key="2">
    <citation type="journal article" date="2022" name="Mol. Ecol. Resour.">
        <title>The genomes of chicory, endive, great burdock and yacon provide insights into Asteraceae paleo-polyploidization history and plant inulin production.</title>
        <authorList>
            <person name="Fan W."/>
            <person name="Wang S."/>
            <person name="Wang H."/>
            <person name="Wang A."/>
            <person name="Jiang F."/>
            <person name="Liu H."/>
            <person name="Zhao H."/>
            <person name="Xu D."/>
            <person name="Zhang Y."/>
        </authorList>
    </citation>
    <scope>NUCLEOTIDE SEQUENCE [LARGE SCALE GENOMIC DNA]</scope>
    <source>
        <strain evidence="2">cv. Yunnan</strain>
        <tissue evidence="1">Leaves</tissue>
    </source>
</reference>
<organism evidence="1 2">
    <name type="scientific">Smallanthus sonchifolius</name>
    <dbReference type="NCBI Taxonomy" id="185202"/>
    <lineage>
        <taxon>Eukaryota</taxon>
        <taxon>Viridiplantae</taxon>
        <taxon>Streptophyta</taxon>
        <taxon>Embryophyta</taxon>
        <taxon>Tracheophyta</taxon>
        <taxon>Spermatophyta</taxon>
        <taxon>Magnoliopsida</taxon>
        <taxon>eudicotyledons</taxon>
        <taxon>Gunneridae</taxon>
        <taxon>Pentapetalae</taxon>
        <taxon>asterids</taxon>
        <taxon>campanulids</taxon>
        <taxon>Asterales</taxon>
        <taxon>Asteraceae</taxon>
        <taxon>Asteroideae</taxon>
        <taxon>Heliantheae alliance</taxon>
        <taxon>Millerieae</taxon>
        <taxon>Smallanthus</taxon>
    </lineage>
</organism>
<evidence type="ECO:0000313" key="1">
    <source>
        <dbReference type="EMBL" id="KAI3828662.1"/>
    </source>
</evidence>
<reference evidence="2" key="1">
    <citation type="journal article" date="2022" name="Mol. Ecol. Resour.">
        <title>The genomes of chicory, endive, great burdock and yacon provide insights into Asteraceae palaeo-polyploidization history and plant inulin production.</title>
        <authorList>
            <person name="Fan W."/>
            <person name="Wang S."/>
            <person name="Wang H."/>
            <person name="Wang A."/>
            <person name="Jiang F."/>
            <person name="Liu H."/>
            <person name="Zhao H."/>
            <person name="Xu D."/>
            <person name="Zhang Y."/>
        </authorList>
    </citation>
    <scope>NUCLEOTIDE SEQUENCE [LARGE SCALE GENOMIC DNA]</scope>
    <source>
        <strain evidence="2">cv. Yunnan</strain>
    </source>
</reference>